<keyword evidence="7" id="KW-1185">Reference proteome</keyword>
<keyword evidence="2" id="KW-0378">Hydrolase</keyword>
<sequence length="948" mass="105495">MIASPRASPRKPLHRNSSPGRKQKSYALSPGAVTVSPRITGRHSVLVAMKKHKALQSDNILTDEDSFSESCRSDFDITSIVHPGSRYLSGFDSISGSIHSLGGSGHRRSIMYKRADGSDAIADTELLEQELEEMENRKNNISDSLIAFSLPEPFLVDNRPSYLSKKGRAPTVNDLYGPNDSFCDDVSELMIDDSEFFIGEEPESCWSITNHDEENSQTPSLYCDISVIKTSATDDQWAKYKLLGRVGMGEVKITKPAKKLINKSIRVMAKAIKQVMALRESDPVISDKPPRPPSKPRPSSCLSPSENSHRSRLTTQSSGTASTTETTGTDANIFCTGKLLDEVKQTLEILPPNKAQYKRDPNSIQLPEVVKEQLKDYVAMIASMYTDNAFHNFEHASEVLKSSNAILSFISMSKDLDDLDEGPGSGVITDPWTHFALTFSALIHDVDHAGVPNSQLTKEKSIIADSYKGKSVAEQNSIEIAWNLLMEPCYKELREILFTTAEEVGRFRRLVVIFVMATDIADQELAKFRKQRAKEAMECQESSSVAASGEATYIMETIMQAADISHTMQPFHVYKKWNWKLYREMYKAFESGRAENDPTDTWYEMDIKFFDFYVIPLAKQLIQCGVMDESKVQNLLNNANENRQEWEKHGKGIVNQYIAERNAPKKQGRAPRRASMCDSVSSGGSAMSDLTDCDNLSISSLLDTTFAKVSNSSLMEPQKPRSTRSATKASKKNQRRQSSKSPKTKRSSVSSPRKAKQTKKKGKMVGPPPLLNDSEIDQAVAGYAIKAKGKSSRQSSGGRRRGKSQRRKSNDSKRRNSVDSPRKGLSSKRKSELESCVKNNGLLPRGHSVDRPRKEPMSPRRKLKKADVLLKGPRKADPPQDEIVLPIRTNRPKKHARSKSSGSADAEEVAMFLARFHATKEARAARISGGRQRCNSASRATRSSSTTR</sequence>
<feature type="compositionally biased region" description="Low complexity" evidence="4">
    <location>
        <begin position="314"/>
        <end position="327"/>
    </location>
</feature>
<gene>
    <name evidence="6" type="ORF">CYCCA115_LOCUS2199</name>
</gene>
<keyword evidence="1" id="KW-0479">Metal-binding</keyword>
<organism evidence="6 7">
    <name type="scientific">Cylindrotheca closterium</name>
    <dbReference type="NCBI Taxonomy" id="2856"/>
    <lineage>
        <taxon>Eukaryota</taxon>
        <taxon>Sar</taxon>
        <taxon>Stramenopiles</taxon>
        <taxon>Ochrophyta</taxon>
        <taxon>Bacillariophyta</taxon>
        <taxon>Bacillariophyceae</taxon>
        <taxon>Bacillariophycidae</taxon>
        <taxon>Bacillariales</taxon>
        <taxon>Bacillariaceae</taxon>
        <taxon>Cylindrotheca</taxon>
    </lineage>
</organism>
<dbReference type="InterPro" id="IPR036971">
    <property type="entry name" value="PDEase_catalytic_dom_sf"/>
</dbReference>
<dbReference type="Gene3D" id="1.10.1300.10">
    <property type="entry name" value="3'5'-cyclic nucleotide phosphodiesterase, catalytic domain"/>
    <property type="match status" value="1"/>
</dbReference>
<feature type="region of interest" description="Disordered" evidence="4">
    <location>
        <begin position="925"/>
        <end position="948"/>
    </location>
</feature>
<proteinExistence type="predicted"/>
<feature type="region of interest" description="Disordered" evidence="4">
    <location>
        <begin position="711"/>
        <end position="906"/>
    </location>
</feature>
<feature type="compositionally biased region" description="Basic residues" evidence="4">
    <location>
        <begin position="798"/>
        <end position="807"/>
    </location>
</feature>
<comment type="caution">
    <text evidence="6">The sequence shown here is derived from an EMBL/GenBank/DDBJ whole genome shotgun (WGS) entry which is preliminary data.</text>
</comment>
<dbReference type="AlphaFoldDB" id="A0AAD2CG60"/>
<feature type="region of interest" description="Disordered" evidence="4">
    <location>
        <begin position="280"/>
        <end position="327"/>
    </location>
</feature>
<dbReference type="GO" id="GO:0046872">
    <property type="term" value="F:metal ion binding"/>
    <property type="evidence" value="ECO:0007669"/>
    <property type="project" value="UniProtKB-KW"/>
</dbReference>
<evidence type="ECO:0000259" key="5">
    <source>
        <dbReference type="PROSITE" id="PS51845"/>
    </source>
</evidence>
<feature type="compositionally biased region" description="Basic residues" evidence="4">
    <location>
        <begin position="729"/>
        <end position="746"/>
    </location>
</feature>
<evidence type="ECO:0000313" key="6">
    <source>
        <dbReference type="EMBL" id="CAJ1931014.1"/>
    </source>
</evidence>
<feature type="compositionally biased region" description="Basic and acidic residues" evidence="4">
    <location>
        <begin position="808"/>
        <end position="822"/>
    </location>
</feature>
<dbReference type="Proteomes" id="UP001295423">
    <property type="component" value="Unassembled WGS sequence"/>
</dbReference>
<accession>A0AAD2CG60</accession>
<evidence type="ECO:0000256" key="2">
    <source>
        <dbReference type="ARBA" id="ARBA00022801"/>
    </source>
</evidence>
<dbReference type="InterPro" id="IPR003607">
    <property type="entry name" value="HD/PDEase_dom"/>
</dbReference>
<dbReference type="Pfam" id="PF00233">
    <property type="entry name" value="PDEase_I"/>
    <property type="match status" value="1"/>
</dbReference>
<feature type="domain" description="PDEase" evidence="5">
    <location>
        <begin position="309"/>
        <end position="521"/>
    </location>
</feature>
<evidence type="ECO:0000256" key="1">
    <source>
        <dbReference type="ARBA" id="ARBA00022723"/>
    </source>
</evidence>
<feature type="region of interest" description="Disordered" evidence="4">
    <location>
        <begin position="1"/>
        <end position="27"/>
    </location>
</feature>
<feature type="compositionally biased region" description="Basic residues" evidence="4">
    <location>
        <begin position="753"/>
        <end position="763"/>
    </location>
</feature>
<dbReference type="SMART" id="SM00471">
    <property type="entry name" value="HDc"/>
    <property type="match status" value="1"/>
</dbReference>
<evidence type="ECO:0000313" key="7">
    <source>
        <dbReference type="Proteomes" id="UP001295423"/>
    </source>
</evidence>
<dbReference type="GO" id="GO:0004114">
    <property type="term" value="F:3',5'-cyclic-nucleotide phosphodiesterase activity"/>
    <property type="evidence" value="ECO:0007669"/>
    <property type="project" value="InterPro"/>
</dbReference>
<reference evidence="6" key="1">
    <citation type="submission" date="2023-08" db="EMBL/GenBank/DDBJ databases">
        <authorList>
            <person name="Audoor S."/>
            <person name="Bilcke G."/>
        </authorList>
    </citation>
    <scope>NUCLEOTIDE SEQUENCE</scope>
</reference>
<dbReference type="InterPro" id="IPR002073">
    <property type="entry name" value="PDEase_catalytic_dom"/>
</dbReference>
<evidence type="ECO:0000256" key="4">
    <source>
        <dbReference type="SAM" id="MobiDB-lite"/>
    </source>
</evidence>
<feature type="compositionally biased region" description="Basic and acidic residues" evidence="4">
    <location>
        <begin position="847"/>
        <end position="858"/>
    </location>
</feature>
<feature type="region of interest" description="Disordered" evidence="4">
    <location>
        <begin position="661"/>
        <end position="686"/>
    </location>
</feature>
<feature type="compositionally biased region" description="Low complexity" evidence="4">
    <location>
        <begin position="936"/>
        <end position="948"/>
    </location>
</feature>
<keyword evidence="3" id="KW-0175">Coiled coil</keyword>
<dbReference type="SUPFAM" id="SSF109604">
    <property type="entry name" value="HD-domain/PDEase-like"/>
    <property type="match status" value="1"/>
</dbReference>
<evidence type="ECO:0000256" key="3">
    <source>
        <dbReference type="SAM" id="Coils"/>
    </source>
</evidence>
<dbReference type="PROSITE" id="PS51845">
    <property type="entry name" value="PDEASE_I_2"/>
    <property type="match status" value="1"/>
</dbReference>
<feature type="coiled-coil region" evidence="3">
    <location>
        <begin position="117"/>
        <end position="144"/>
    </location>
</feature>
<dbReference type="PANTHER" id="PTHR11347">
    <property type="entry name" value="CYCLIC NUCLEOTIDE PHOSPHODIESTERASE"/>
    <property type="match status" value="1"/>
</dbReference>
<dbReference type="CDD" id="cd00077">
    <property type="entry name" value="HDc"/>
    <property type="match status" value="1"/>
</dbReference>
<dbReference type="GO" id="GO:0007165">
    <property type="term" value="P:signal transduction"/>
    <property type="evidence" value="ECO:0007669"/>
    <property type="project" value="InterPro"/>
</dbReference>
<protein>
    <recommendedName>
        <fullName evidence="5">PDEase domain-containing protein</fullName>
    </recommendedName>
</protein>
<name>A0AAD2CG60_9STRA</name>
<dbReference type="EMBL" id="CAKOGP040000114">
    <property type="protein sequence ID" value="CAJ1931014.1"/>
    <property type="molecule type" value="Genomic_DNA"/>
</dbReference>